<evidence type="ECO:0000313" key="2">
    <source>
        <dbReference type="Proteomes" id="UP000054538"/>
    </source>
</evidence>
<organism evidence="1 2">
    <name type="scientific">Paxillus rubicundulus Ve08.2h10</name>
    <dbReference type="NCBI Taxonomy" id="930991"/>
    <lineage>
        <taxon>Eukaryota</taxon>
        <taxon>Fungi</taxon>
        <taxon>Dikarya</taxon>
        <taxon>Basidiomycota</taxon>
        <taxon>Agaricomycotina</taxon>
        <taxon>Agaricomycetes</taxon>
        <taxon>Agaricomycetidae</taxon>
        <taxon>Boletales</taxon>
        <taxon>Paxilineae</taxon>
        <taxon>Paxillaceae</taxon>
        <taxon>Paxillus</taxon>
    </lineage>
</organism>
<reference evidence="2" key="2">
    <citation type="submission" date="2015-01" db="EMBL/GenBank/DDBJ databases">
        <title>Evolutionary Origins and Diversification of the Mycorrhizal Mutualists.</title>
        <authorList>
            <consortium name="DOE Joint Genome Institute"/>
            <consortium name="Mycorrhizal Genomics Consortium"/>
            <person name="Kohler A."/>
            <person name="Kuo A."/>
            <person name="Nagy L.G."/>
            <person name="Floudas D."/>
            <person name="Copeland A."/>
            <person name="Barry K.W."/>
            <person name="Cichocki N."/>
            <person name="Veneault-Fourrey C."/>
            <person name="LaButti K."/>
            <person name="Lindquist E.A."/>
            <person name="Lipzen A."/>
            <person name="Lundell T."/>
            <person name="Morin E."/>
            <person name="Murat C."/>
            <person name="Riley R."/>
            <person name="Ohm R."/>
            <person name="Sun H."/>
            <person name="Tunlid A."/>
            <person name="Henrissat B."/>
            <person name="Grigoriev I.V."/>
            <person name="Hibbett D.S."/>
            <person name="Martin F."/>
        </authorList>
    </citation>
    <scope>NUCLEOTIDE SEQUENCE [LARGE SCALE GENOMIC DNA]</scope>
    <source>
        <strain evidence="2">Ve08.2h10</strain>
    </source>
</reference>
<dbReference type="AlphaFoldDB" id="A0A0D0DBT3"/>
<evidence type="ECO:0000313" key="1">
    <source>
        <dbReference type="EMBL" id="KIK94652.1"/>
    </source>
</evidence>
<sequence>MSPRFRSAWNMLLDISRAHGSHCGGYMYASTMRITFNMPASGSSHASTYMHSHLAIKRVSTFRKIT</sequence>
<dbReference type="InParanoid" id="A0A0D0DBT3"/>
<dbReference type="HOGENOM" id="CLU_2838195_0_0_1"/>
<dbReference type="EMBL" id="KN825092">
    <property type="protein sequence ID" value="KIK94652.1"/>
    <property type="molecule type" value="Genomic_DNA"/>
</dbReference>
<protein>
    <submittedName>
        <fullName evidence="1">Uncharacterized protein</fullName>
    </submittedName>
</protein>
<keyword evidence="2" id="KW-1185">Reference proteome</keyword>
<accession>A0A0D0DBT3</accession>
<name>A0A0D0DBT3_9AGAM</name>
<gene>
    <name evidence="1" type="ORF">PAXRUDRAFT_434733</name>
</gene>
<proteinExistence type="predicted"/>
<feature type="non-terminal residue" evidence="1">
    <location>
        <position position="66"/>
    </location>
</feature>
<reference evidence="1 2" key="1">
    <citation type="submission" date="2014-04" db="EMBL/GenBank/DDBJ databases">
        <authorList>
            <consortium name="DOE Joint Genome Institute"/>
            <person name="Kuo A."/>
            <person name="Kohler A."/>
            <person name="Jargeat P."/>
            <person name="Nagy L.G."/>
            <person name="Floudas D."/>
            <person name="Copeland A."/>
            <person name="Barry K.W."/>
            <person name="Cichocki N."/>
            <person name="Veneault-Fourrey C."/>
            <person name="LaButti K."/>
            <person name="Lindquist E.A."/>
            <person name="Lipzen A."/>
            <person name="Lundell T."/>
            <person name="Morin E."/>
            <person name="Murat C."/>
            <person name="Sun H."/>
            <person name="Tunlid A."/>
            <person name="Henrissat B."/>
            <person name="Grigoriev I.V."/>
            <person name="Hibbett D.S."/>
            <person name="Martin F."/>
            <person name="Nordberg H.P."/>
            <person name="Cantor M.N."/>
            <person name="Hua S.X."/>
        </authorList>
    </citation>
    <scope>NUCLEOTIDE SEQUENCE [LARGE SCALE GENOMIC DNA]</scope>
    <source>
        <strain evidence="1 2">Ve08.2h10</strain>
    </source>
</reference>
<dbReference type="Proteomes" id="UP000054538">
    <property type="component" value="Unassembled WGS sequence"/>
</dbReference>